<evidence type="ECO:0000256" key="2">
    <source>
        <dbReference type="ARBA" id="ARBA00005378"/>
    </source>
</evidence>
<dbReference type="FunFam" id="1.10.8.60:FF:000028">
    <property type="entry name" value="Replication factor C subunit 5"/>
    <property type="match status" value="1"/>
</dbReference>
<evidence type="ECO:0000313" key="9">
    <source>
        <dbReference type="EMBL" id="CAF1065204.1"/>
    </source>
</evidence>
<dbReference type="SMART" id="SM00382">
    <property type="entry name" value="AAA"/>
    <property type="match status" value="1"/>
</dbReference>
<dbReference type="InterPro" id="IPR050238">
    <property type="entry name" value="DNA_Rep/Repair_Clamp_Loader"/>
</dbReference>
<protein>
    <recommendedName>
        <fullName evidence="7">Activator 1 subunit 5</fullName>
    </recommendedName>
</protein>
<dbReference type="GO" id="GO:0016887">
    <property type="term" value="F:ATP hydrolysis activity"/>
    <property type="evidence" value="ECO:0007669"/>
    <property type="project" value="InterPro"/>
</dbReference>
<dbReference type="InterPro" id="IPR013748">
    <property type="entry name" value="Rep_factorC_C"/>
</dbReference>
<dbReference type="Gene3D" id="3.40.50.300">
    <property type="entry name" value="P-loop containing nucleotide triphosphate hydrolases"/>
    <property type="match status" value="1"/>
</dbReference>
<dbReference type="GO" id="GO:0003689">
    <property type="term" value="F:DNA clamp loader activity"/>
    <property type="evidence" value="ECO:0007669"/>
    <property type="project" value="TreeGrafter"/>
</dbReference>
<evidence type="ECO:0000256" key="1">
    <source>
        <dbReference type="ARBA" id="ARBA00004123"/>
    </source>
</evidence>
<keyword evidence="3" id="KW-0235">DNA replication</keyword>
<dbReference type="InterPro" id="IPR008921">
    <property type="entry name" value="DNA_pol3_clamp-load_cplx_C"/>
</dbReference>
<feature type="domain" description="AAA+ ATPase" evidence="8">
    <location>
        <begin position="35"/>
        <end position="163"/>
    </location>
</feature>
<dbReference type="OrthoDB" id="10254700at2759"/>
<reference evidence="9" key="1">
    <citation type="submission" date="2021-02" db="EMBL/GenBank/DDBJ databases">
        <authorList>
            <person name="Nowell W R."/>
        </authorList>
    </citation>
    <scope>NUCLEOTIDE SEQUENCE</scope>
    <source>
        <strain evidence="9">Ploen Becks lab</strain>
    </source>
</reference>
<keyword evidence="6" id="KW-0539">Nucleus</keyword>
<gene>
    <name evidence="9" type="ORF">OXX778_LOCUS19467</name>
</gene>
<evidence type="ECO:0000256" key="3">
    <source>
        <dbReference type="ARBA" id="ARBA00022705"/>
    </source>
</evidence>
<dbReference type="GO" id="GO:0005663">
    <property type="term" value="C:DNA replication factor C complex"/>
    <property type="evidence" value="ECO:0007669"/>
    <property type="project" value="TreeGrafter"/>
</dbReference>
<dbReference type="GO" id="GO:0006281">
    <property type="term" value="P:DNA repair"/>
    <property type="evidence" value="ECO:0007669"/>
    <property type="project" value="TreeGrafter"/>
</dbReference>
<comment type="subcellular location">
    <subcellularLocation>
        <location evidence="1">Nucleus</location>
    </subcellularLocation>
</comment>
<evidence type="ECO:0000256" key="4">
    <source>
        <dbReference type="ARBA" id="ARBA00022741"/>
    </source>
</evidence>
<dbReference type="InterPro" id="IPR027417">
    <property type="entry name" value="P-loop_NTPase"/>
</dbReference>
<evidence type="ECO:0000313" key="10">
    <source>
        <dbReference type="Proteomes" id="UP000663879"/>
    </source>
</evidence>
<dbReference type="PANTHER" id="PTHR11669:SF9">
    <property type="entry name" value="REPLICATION FACTOR C SUBUNIT 5"/>
    <property type="match status" value="1"/>
</dbReference>
<dbReference type="CDD" id="cd00009">
    <property type="entry name" value="AAA"/>
    <property type="match status" value="1"/>
</dbReference>
<dbReference type="InterPro" id="IPR003959">
    <property type="entry name" value="ATPase_AAA_core"/>
</dbReference>
<evidence type="ECO:0000259" key="8">
    <source>
        <dbReference type="SMART" id="SM00382"/>
    </source>
</evidence>
<dbReference type="GO" id="GO:0005524">
    <property type="term" value="F:ATP binding"/>
    <property type="evidence" value="ECO:0007669"/>
    <property type="project" value="UniProtKB-KW"/>
</dbReference>
<dbReference type="PANTHER" id="PTHR11669">
    <property type="entry name" value="REPLICATION FACTOR C / DNA POLYMERASE III GAMMA-TAU SUBUNIT"/>
    <property type="match status" value="1"/>
</dbReference>
<dbReference type="Gene3D" id="1.10.8.60">
    <property type="match status" value="1"/>
</dbReference>
<dbReference type="NCBIfam" id="NF001679">
    <property type="entry name" value="PRK00440.1"/>
    <property type="match status" value="1"/>
</dbReference>
<comment type="caution">
    <text evidence="9">The sequence shown here is derived from an EMBL/GenBank/DDBJ whole genome shotgun (WGS) entry which is preliminary data.</text>
</comment>
<dbReference type="FunFam" id="1.20.272.10:FF:000004">
    <property type="entry name" value="Replication factor C subunit 5"/>
    <property type="match status" value="1"/>
</dbReference>
<dbReference type="EMBL" id="CAJNOC010005905">
    <property type="protein sequence ID" value="CAF1065204.1"/>
    <property type="molecule type" value="Genomic_DNA"/>
</dbReference>
<keyword evidence="5" id="KW-0067">ATP-binding</keyword>
<dbReference type="GO" id="GO:0006261">
    <property type="term" value="P:DNA-templated DNA replication"/>
    <property type="evidence" value="ECO:0007669"/>
    <property type="project" value="TreeGrafter"/>
</dbReference>
<sequence>MALPWVEKYRPKSLNELISQDSIIETIQRFIKNDQLPHLLFYGPPGTGKTSTILACAKQLYTPTEFNAMVLELNASDDRGIGIVRDQIMSFASTKTIFKKGFKLIILDEADAMTNDAQNALRRILEKFTDNVRFCIICNYLSKIIPAIQSRCTRFRFGPLSDDKMNFRLDHIIQAEKVDITEDGMKAVIHLASGDMRKALNIMQSTHLAFNKVNEENVYNCVGHPSKNDMLSVINWLLNDDFTTIYNRLIHLKTLKGYALQDIMTEVSRFVQMIEFPKKVLIHILEKLSDIEYRLSNGTNEKLQMSSLISTFIMARNMSEFKPKAITA</sequence>
<evidence type="ECO:0000256" key="5">
    <source>
        <dbReference type="ARBA" id="ARBA00022840"/>
    </source>
</evidence>
<dbReference type="CDD" id="cd18140">
    <property type="entry name" value="HLD_clamp_RFC"/>
    <property type="match status" value="1"/>
</dbReference>
<evidence type="ECO:0000256" key="6">
    <source>
        <dbReference type="ARBA" id="ARBA00023242"/>
    </source>
</evidence>
<dbReference type="SUPFAM" id="SSF48019">
    <property type="entry name" value="post-AAA+ oligomerization domain-like"/>
    <property type="match status" value="1"/>
</dbReference>
<dbReference type="Pfam" id="PF08542">
    <property type="entry name" value="Rep_fac_C"/>
    <property type="match status" value="1"/>
</dbReference>
<keyword evidence="4" id="KW-0547">Nucleotide-binding</keyword>
<dbReference type="Gene3D" id="1.20.272.10">
    <property type="match status" value="1"/>
</dbReference>
<dbReference type="FunFam" id="3.40.50.300:FF:000129">
    <property type="entry name" value="Replication factor C subunit 5"/>
    <property type="match status" value="1"/>
</dbReference>
<dbReference type="SUPFAM" id="SSF52540">
    <property type="entry name" value="P-loop containing nucleoside triphosphate hydrolases"/>
    <property type="match status" value="1"/>
</dbReference>
<dbReference type="GO" id="GO:0003677">
    <property type="term" value="F:DNA binding"/>
    <property type="evidence" value="ECO:0007669"/>
    <property type="project" value="InterPro"/>
</dbReference>
<dbReference type="InterPro" id="IPR047854">
    <property type="entry name" value="RFC_lid"/>
</dbReference>
<name>A0A814LMB1_9BILA</name>
<keyword evidence="10" id="KW-1185">Reference proteome</keyword>
<dbReference type="Pfam" id="PF00004">
    <property type="entry name" value="AAA"/>
    <property type="match status" value="1"/>
</dbReference>
<dbReference type="GO" id="GO:0005634">
    <property type="term" value="C:nucleus"/>
    <property type="evidence" value="ECO:0007669"/>
    <property type="project" value="UniProtKB-SubCell"/>
</dbReference>
<accession>A0A814LMB1</accession>
<dbReference type="Proteomes" id="UP000663879">
    <property type="component" value="Unassembled WGS sequence"/>
</dbReference>
<organism evidence="9 10">
    <name type="scientific">Brachionus calyciflorus</name>
    <dbReference type="NCBI Taxonomy" id="104777"/>
    <lineage>
        <taxon>Eukaryota</taxon>
        <taxon>Metazoa</taxon>
        <taxon>Spiralia</taxon>
        <taxon>Gnathifera</taxon>
        <taxon>Rotifera</taxon>
        <taxon>Eurotatoria</taxon>
        <taxon>Monogononta</taxon>
        <taxon>Pseudotrocha</taxon>
        <taxon>Ploima</taxon>
        <taxon>Brachionidae</taxon>
        <taxon>Brachionus</taxon>
    </lineage>
</organism>
<dbReference type="InterPro" id="IPR003593">
    <property type="entry name" value="AAA+_ATPase"/>
</dbReference>
<comment type="similarity">
    <text evidence="2">Belongs to the activator 1 small subunits family.</text>
</comment>
<evidence type="ECO:0000256" key="7">
    <source>
        <dbReference type="ARBA" id="ARBA00080380"/>
    </source>
</evidence>
<dbReference type="AlphaFoldDB" id="A0A814LMB1"/>
<proteinExistence type="inferred from homology"/>